<feature type="transmembrane region" description="Helical" evidence="11">
    <location>
        <begin position="49"/>
        <end position="69"/>
    </location>
</feature>
<keyword evidence="4" id="KW-1003">Cell membrane</keyword>
<accession>A0A837RJY3</accession>
<evidence type="ECO:0000313" key="13">
    <source>
        <dbReference type="EMBL" id="KRK44283.1"/>
    </source>
</evidence>
<dbReference type="PANTHER" id="PTHR47371">
    <property type="entry name" value="LIPOTEICHOIC ACID SYNTHASE"/>
    <property type="match status" value="1"/>
</dbReference>
<sequence length="719" mass="81695">MREKMKKIQSILNKRLGFMTFLIICLWLKTVIAYYKDFSLTINNLLQHFFLIVNPFATIVILMSLALYINKAKLSYIFMGLLYLIDSIFIYSNILYFRENGDFIATSTITGVSKVAKGLGKSTISSMQLGDIVYIIDFAIIILLFATHFIKIDPRPFRKLNALATTFLGIALFSADLAGSEANRPQLLSRTFDHSYIVKYLGINTFLAYDSVRSVQNNQVRSSAKESEIDNVLNYTNQNYAAPNAKYFGKANGKNIIVIHLESFEQFLIGMKVNGQEVTPFLNSLYNNQNTLSFDNFFNEVGAGRTSDAETMLESSLFGLPEGSFFQKLGGDNTFQSAPAILEQKKGYTSAVFHGNAASFWGRNVTYKNMGYNYFFDESYYDTKNPDTLSLNGYGVKDKLLFSEGVKYLAQMQQPFYTKFLTITNHVGYQFSDEDNGDFQTSDNPNSTVNSYFKTAHYLDKSVEEFFDYLKASGLEKNTMVVLYGDHYGLNDEQHKALSSMIDKDPSTWNKFNNTQMQRVPFMIHMDGLKGHVDHTYGGEIDVLPTILHLAGVNTKGYVQLGTDLLSKQHSQIVALRNRNFITPNYTVFRNGNSTQVYSNATGEKIDLRDNPELSTKVTKWEKAVDLKLDTSDSINNKNLLRFYTPLGFMPTDPTNYSYQNQVQQMEKIRDDLGDKSTSLYSRNGNKSTTDLYNTDAVQLQDDRTPIDSWSYLNKNKPQ</sequence>
<feature type="transmembrane region" description="Helical" evidence="11">
    <location>
        <begin position="132"/>
        <end position="150"/>
    </location>
</feature>
<dbReference type="InterPro" id="IPR050448">
    <property type="entry name" value="OpgB/LTA_synthase_biosynth"/>
</dbReference>
<feature type="active site" evidence="8">
    <location>
        <position position="306"/>
    </location>
</feature>
<keyword evidence="6 11" id="KW-1133">Transmembrane helix</keyword>
<evidence type="ECO:0000256" key="6">
    <source>
        <dbReference type="ARBA" id="ARBA00022989"/>
    </source>
</evidence>
<keyword evidence="7 11" id="KW-0472">Membrane</keyword>
<dbReference type="Gene3D" id="3.40.720.10">
    <property type="entry name" value="Alkaline Phosphatase, subunit A"/>
    <property type="match status" value="1"/>
</dbReference>
<evidence type="ECO:0000256" key="7">
    <source>
        <dbReference type="ARBA" id="ARBA00023136"/>
    </source>
</evidence>
<evidence type="ECO:0000256" key="11">
    <source>
        <dbReference type="SAM" id="Phobius"/>
    </source>
</evidence>
<dbReference type="PANTHER" id="PTHR47371:SF3">
    <property type="entry name" value="PHOSPHOGLYCEROL TRANSFERASE I"/>
    <property type="match status" value="1"/>
</dbReference>
<feature type="transmembrane region" description="Helical" evidence="11">
    <location>
        <begin position="162"/>
        <end position="180"/>
    </location>
</feature>
<comment type="similarity">
    <text evidence="3">Belongs to the LTA synthase family.</text>
</comment>
<dbReference type="Proteomes" id="UP000050964">
    <property type="component" value="Unassembled WGS sequence"/>
</dbReference>
<dbReference type="AlphaFoldDB" id="A0A837RJY3"/>
<dbReference type="GO" id="GO:0046872">
    <property type="term" value="F:metal ion binding"/>
    <property type="evidence" value="ECO:0007669"/>
    <property type="project" value="UniProtKB-KW"/>
</dbReference>
<dbReference type="InterPro" id="IPR012160">
    <property type="entry name" value="LtaS-like"/>
</dbReference>
<gene>
    <name evidence="13" type="ORF">FD26_GL000639</name>
</gene>
<evidence type="ECO:0000256" key="9">
    <source>
        <dbReference type="PIRSR" id="PIRSR005091-2"/>
    </source>
</evidence>
<evidence type="ECO:0000259" key="12">
    <source>
        <dbReference type="Pfam" id="PF00884"/>
    </source>
</evidence>
<evidence type="ECO:0000256" key="5">
    <source>
        <dbReference type="ARBA" id="ARBA00022692"/>
    </source>
</evidence>
<comment type="subcellular location">
    <subcellularLocation>
        <location evidence="1">Cell membrane</location>
        <topology evidence="1">Multi-pass membrane protein</topology>
    </subcellularLocation>
</comment>
<feature type="transmembrane region" description="Helical" evidence="11">
    <location>
        <begin position="76"/>
        <end position="97"/>
    </location>
</feature>
<comment type="caution">
    <text evidence="13">The sequence shown here is derived from an EMBL/GenBank/DDBJ whole genome shotgun (WGS) entry which is preliminary data.</text>
</comment>
<feature type="binding site" evidence="10">
    <location>
        <position position="262"/>
    </location>
    <ligand>
        <name>Mn(2+)</name>
        <dbReference type="ChEBI" id="CHEBI:29035"/>
    </ligand>
</feature>
<keyword evidence="5 11" id="KW-0812">Transmembrane</keyword>
<proteinExistence type="inferred from homology"/>
<dbReference type="EMBL" id="AZDB01000002">
    <property type="protein sequence ID" value="KRK44283.1"/>
    <property type="molecule type" value="Genomic_DNA"/>
</dbReference>
<keyword evidence="9" id="KW-0464">Manganese</keyword>
<reference evidence="13 14" key="1">
    <citation type="journal article" date="2015" name="Genome Announc.">
        <title>Expanding the biotechnology potential of lactobacilli through comparative genomics of 213 strains and associated genera.</title>
        <authorList>
            <person name="Sun Z."/>
            <person name="Harris H.M."/>
            <person name="McCann A."/>
            <person name="Guo C."/>
            <person name="Argimon S."/>
            <person name="Zhang W."/>
            <person name="Yang X."/>
            <person name="Jeffery I.B."/>
            <person name="Cooney J.C."/>
            <person name="Kagawa T.F."/>
            <person name="Liu W."/>
            <person name="Song Y."/>
            <person name="Salvetti E."/>
            <person name="Wrobel A."/>
            <person name="Rasinkangas P."/>
            <person name="Parkhill J."/>
            <person name="Rea M.C."/>
            <person name="O'Sullivan O."/>
            <person name="Ritari J."/>
            <person name="Douillard F.P."/>
            <person name="Paul Ross R."/>
            <person name="Yang R."/>
            <person name="Briner A.E."/>
            <person name="Felis G.E."/>
            <person name="de Vos W.M."/>
            <person name="Barrangou R."/>
            <person name="Klaenhammer T.R."/>
            <person name="Caufield P.W."/>
            <person name="Cui Y."/>
            <person name="Zhang H."/>
            <person name="O'Toole P.W."/>
        </authorList>
    </citation>
    <scope>NUCLEOTIDE SEQUENCE [LARGE SCALE GENOMIC DNA]</scope>
    <source>
        <strain evidence="13 14">JCM 15951</strain>
    </source>
</reference>
<name>A0A837RJY3_9LACO</name>
<feature type="domain" description="Sulfatase N-terminal" evidence="12">
    <location>
        <begin position="254"/>
        <end position="553"/>
    </location>
</feature>
<dbReference type="CDD" id="cd16015">
    <property type="entry name" value="LTA_synthase"/>
    <property type="match status" value="1"/>
</dbReference>
<protein>
    <submittedName>
        <fullName evidence="13">Phosphoglycerol transferase</fullName>
    </submittedName>
</protein>
<feature type="binding site" evidence="10">
    <location>
        <position position="487"/>
    </location>
    <ligand>
        <name>Mn(2+)</name>
        <dbReference type="ChEBI" id="CHEBI:29035"/>
    </ligand>
</feature>
<evidence type="ECO:0000256" key="10">
    <source>
        <dbReference type="PIRSR" id="PIRSR005091-3"/>
    </source>
</evidence>
<feature type="binding site" evidence="10">
    <location>
        <position position="306"/>
    </location>
    <ligand>
        <name>Mn(2+)</name>
        <dbReference type="ChEBI" id="CHEBI:29035"/>
    </ligand>
</feature>
<feature type="binding site" evidence="9">
    <location>
        <position position="426"/>
    </location>
    <ligand>
        <name>substrate</name>
    </ligand>
</feature>
<evidence type="ECO:0000256" key="8">
    <source>
        <dbReference type="PIRSR" id="PIRSR005091-1"/>
    </source>
</evidence>
<dbReference type="Pfam" id="PF00884">
    <property type="entry name" value="Sulfatase"/>
    <property type="match status" value="1"/>
</dbReference>
<keyword evidence="13" id="KW-0808">Transferase</keyword>
<evidence type="ECO:0000256" key="3">
    <source>
        <dbReference type="ARBA" id="ARBA00009983"/>
    </source>
</evidence>
<dbReference type="InterPro" id="IPR017850">
    <property type="entry name" value="Alkaline_phosphatase_core_sf"/>
</dbReference>
<dbReference type="PIRSF" id="PIRSF005091">
    <property type="entry name" value="Mmb_sulf_HI1246"/>
    <property type="match status" value="1"/>
</dbReference>
<dbReference type="Gene3D" id="3.30.1120.170">
    <property type="match status" value="1"/>
</dbReference>
<dbReference type="GO" id="GO:0005886">
    <property type="term" value="C:plasma membrane"/>
    <property type="evidence" value="ECO:0007669"/>
    <property type="project" value="UniProtKB-SubCell"/>
</dbReference>
<feature type="binding site" evidence="10">
    <location>
        <position position="486"/>
    </location>
    <ligand>
        <name>Mn(2+)</name>
        <dbReference type="ChEBI" id="CHEBI:29035"/>
    </ligand>
</feature>
<dbReference type="SUPFAM" id="SSF53649">
    <property type="entry name" value="Alkaline phosphatase-like"/>
    <property type="match status" value="1"/>
</dbReference>
<keyword evidence="9" id="KW-0479">Metal-binding</keyword>
<comment type="pathway">
    <text evidence="2">Cell wall biogenesis; lipoteichoic acid biosynthesis.</text>
</comment>
<evidence type="ECO:0000256" key="2">
    <source>
        <dbReference type="ARBA" id="ARBA00004936"/>
    </source>
</evidence>
<evidence type="ECO:0000256" key="1">
    <source>
        <dbReference type="ARBA" id="ARBA00004651"/>
    </source>
</evidence>
<organism evidence="13 14">
    <name type="scientific">Companilactobacillus crustorum JCM 15951</name>
    <dbReference type="NCBI Taxonomy" id="1423737"/>
    <lineage>
        <taxon>Bacteria</taxon>
        <taxon>Bacillati</taxon>
        <taxon>Bacillota</taxon>
        <taxon>Bacilli</taxon>
        <taxon>Lactobacillales</taxon>
        <taxon>Lactobacillaceae</taxon>
        <taxon>Companilactobacillus</taxon>
    </lineage>
</organism>
<dbReference type="InterPro" id="IPR000917">
    <property type="entry name" value="Sulfatase_N"/>
</dbReference>
<evidence type="ECO:0000313" key="14">
    <source>
        <dbReference type="Proteomes" id="UP000050964"/>
    </source>
</evidence>
<dbReference type="GO" id="GO:0016740">
    <property type="term" value="F:transferase activity"/>
    <property type="evidence" value="ECO:0007669"/>
    <property type="project" value="UniProtKB-KW"/>
</dbReference>
<evidence type="ECO:0000256" key="4">
    <source>
        <dbReference type="ARBA" id="ARBA00022475"/>
    </source>
</evidence>